<feature type="chain" id="PRO_5010038474" description="Flagellar hook-associated protein 1" evidence="9">
    <location>
        <begin position="18"/>
        <end position="550"/>
    </location>
</feature>
<comment type="subcellular location">
    <subcellularLocation>
        <location evidence="1 7">Bacterial flagellum</location>
    </subcellularLocation>
    <subcellularLocation>
        <location evidence="2 7">Secreted</location>
    </subcellularLocation>
</comment>
<keyword evidence="6 7" id="KW-0975">Bacterial flagellum</keyword>
<feature type="domain" description="Flagellar basal body rod protein N-terminal" evidence="10">
    <location>
        <begin position="5"/>
        <end position="34"/>
    </location>
</feature>
<evidence type="ECO:0000256" key="3">
    <source>
        <dbReference type="ARBA" id="ARBA00009677"/>
    </source>
</evidence>
<dbReference type="OrthoDB" id="9802553at2"/>
<dbReference type="Pfam" id="PF21158">
    <property type="entry name" value="flgK_1st_1"/>
    <property type="match status" value="1"/>
</dbReference>
<evidence type="ECO:0000256" key="2">
    <source>
        <dbReference type="ARBA" id="ARBA00004613"/>
    </source>
</evidence>
<keyword evidence="8" id="KW-0175">Coiled coil</keyword>
<evidence type="ECO:0000313" key="16">
    <source>
        <dbReference type="Proteomes" id="UP000037088"/>
    </source>
</evidence>
<comment type="caution">
    <text evidence="13">The sequence shown here is derived from an EMBL/GenBank/DDBJ whole genome shotgun (WGS) entry which is preliminary data.</text>
</comment>
<dbReference type="InterPro" id="IPR001444">
    <property type="entry name" value="Flag_bb_rod_N"/>
</dbReference>
<evidence type="ECO:0000313" key="14">
    <source>
        <dbReference type="EMBL" id="KOC95065.1"/>
    </source>
</evidence>
<evidence type="ECO:0000313" key="13">
    <source>
        <dbReference type="EMBL" id="KOC91807.1"/>
    </source>
</evidence>
<dbReference type="GO" id="GO:0005198">
    <property type="term" value="F:structural molecule activity"/>
    <property type="evidence" value="ECO:0007669"/>
    <property type="project" value="UniProtKB-UniRule"/>
</dbReference>
<evidence type="ECO:0000259" key="12">
    <source>
        <dbReference type="Pfam" id="PF22638"/>
    </source>
</evidence>
<evidence type="ECO:0000256" key="4">
    <source>
        <dbReference type="ARBA" id="ARBA00016244"/>
    </source>
</evidence>
<dbReference type="InterPro" id="IPR019776">
    <property type="entry name" value="Flagellar_basal_body_rod_CS"/>
</dbReference>
<dbReference type="PROSITE" id="PS00588">
    <property type="entry name" value="FLAGELLA_BB_ROD"/>
    <property type="match status" value="1"/>
</dbReference>
<protein>
    <recommendedName>
        <fullName evidence="4 7">Flagellar hook-associated protein 1</fullName>
        <shortName evidence="7">HAP1</shortName>
    </recommendedName>
</protein>
<accession>A0A0L7T8U8</accession>
<dbReference type="InterPro" id="IPR053927">
    <property type="entry name" value="FlgK_helical"/>
</dbReference>
<dbReference type="SUPFAM" id="SSF64518">
    <property type="entry name" value="Phase 1 flagellin"/>
    <property type="match status" value="1"/>
</dbReference>
<evidence type="ECO:0000256" key="1">
    <source>
        <dbReference type="ARBA" id="ARBA00004365"/>
    </source>
</evidence>
<dbReference type="Pfam" id="PF00460">
    <property type="entry name" value="Flg_bb_rod"/>
    <property type="match status" value="1"/>
</dbReference>
<feature type="coiled-coil region" evidence="8">
    <location>
        <begin position="162"/>
        <end position="189"/>
    </location>
</feature>
<dbReference type="Proteomes" id="UP000036851">
    <property type="component" value="Unassembled WGS sequence"/>
</dbReference>
<evidence type="ECO:0000313" key="15">
    <source>
        <dbReference type="Proteomes" id="UP000036851"/>
    </source>
</evidence>
<evidence type="ECO:0000259" key="11">
    <source>
        <dbReference type="Pfam" id="PF21158"/>
    </source>
</evidence>
<dbReference type="NCBIfam" id="TIGR02492">
    <property type="entry name" value="flgK_ends"/>
    <property type="match status" value="1"/>
</dbReference>
<dbReference type="EMBL" id="JRXF01000002">
    <property type="protein sequence ID" value="KOC95065.1"/>
    <property type="molecule type" value="Genomic_DNA"/>
</dbReference>
<dbReference type="Pfam" id="PF22638">
    <property type="entry name" value="FlgK_D1"/>
    <property type="match status" value="1"/>
</dbReference>
<dbReference type="GO" id="GO:0009424">
    <property type="term" value="C:bacterial-type flagellum hook"/>
    <property type="evidence" value="ECO:0007669"/>
    <property type="project" value="UniProtKB-UniRule"/>
</dbReference>
<dbReference type="STRING" id="1560201.NG42_03315"/>
<dbReference type="GO" id="GO:0005576">
    <property type="term" value="C:extracellular region"/>
    <property type="evidence" value="ECO:0007669"/>
    <property type="project" value="UniProtKB-SubCell"/>
</dbReference>
<dbReference type="GO" id="GO:0044780">
    <property type="term" value="P:bacterial-type flagellum assembly"/>
    <property type="evidence" value="ECO:0007669"/>
    <property type="project" value="InterPro"/>
</dbReference>
<evidence type="ECO:0000256" key="9">
    <source>
        <dbReference type="SAM" id="SignalP"/>
    </source>
</evidence>
<dbReference type="EMBL" id="JRXE01000004">
    <property type="protein sequence ID" value="KOC91807.1"/>
    <property type="molecule type" value="Genomic_DNA"/>
</dbReference>
<dbReference type="Proteomes" id="UP000037088">
    <property type="component" value="Unassembled WGS sequence"/>
</dbReference>
<evidence type="ECO:0000256" key="6">
    <source>
        <dbReference type="ARBA" id="ARBA00023143"/>
    </source>
</evidence>
<sequence>MSSLINSAMSGLSAAQAALSTTGNNISNYNVAGYSRQTTVLAQSQSTLSGGNYYGNGVTVTGVNREYDAFITAQLRGASAQSSATTTQYNQISTIDDMLSTSSSNLSSTLQDFFTNLQNVVSNADDPSARQTLLGKADGLVNQFQVTDQYLRSLDSSVNTSISSSVDQINNYAKQIANLNQQISKLTGAGAGAEPNGLLDQRDQLVSELNDLVGVTVSQQDGSYNVSMGNGTSLVNGANSGQLVAMASSSDPTRTTVGYVDAKAGNVEIPEKLITTGSLGGLLSFRSENLDAARNRLGQLATTFADSFNRQHKAGVDSNGDAGEDFFTIGGPTVISNSKNSSSTTLTAQMTDSSAVQATDYNVTFDGTNWNVTRLSDNTSVKATAGTDKESGEPTLSFDGLQINISGNPTAKDSFTVKPVANAVVNMDVAITDEAKIAAAAEAGGASDNRNAQKLLDLQTQKVVNGNSTLSQAYASLVSDIGNKTNTLKTTSTTQDNLVTQLTNRQQSVSGVNLDEEYGDLQRFQQYYMANAQVLQTASAIFNALIGIRG</sequence>
<feature type="signal peptide" evidence="9">
    <location>
        <begin position="1"/>
        <end position="17"/>
    </location>
</feature>
<dbReference type="PANTHER" id="PTHR30033">
    <property type="entry name" value="FLAGELLAR HOOK-ASSOCIATED PROTEIN 1"/>
    <property type="match status" value="1"/>
</dbReference>
<keyword evidence="13" id="KW-0966">Cell projection</keyword>
<dbReference type="AlphaFoldDB" id="A0A0L7T8U8"/>
<dbReference type="RefSeq" id="WP_052897838.1">
    <property type="nucleotide sequence ID" value="NZ_JRXE01000004.1"/>
</dbReference>
<dbReference type="PATRIC" id="fig|1560201.3.peg.709"/>
<proteinExistence type="inferred from homology"/>
<feature type="domain" description="Flagellar hook-associated protein FlgK helical" evidence="12">
    <location>
        <begin position="93"/>
        <end position="327"/>
    </location>
</feature>
<evidence type="ECO:0000256" key="5">
    <source>
        <dbReference type="ARBA" id="ARBA00022525"/>
    </source>
</evidence>
<keyword evidence="13" id="KW-0969">Cilium</keyword>
<evidence type="ECO:0000256" key="7">
    <source>
        <dbReference type="RuleBase" id="RU362065"/>
    </source>
</evidence>
<comment type="similarity">
    <text evidence="3 7">Belongs to the flagella basal body rod proteins family.</text>
</comment>
<keyword evidence="13" id="KW-0282">Flagellum</keyword>
<evidence type="ECO:0000256" key="8">
    <source>
        <dbReference type="SAM" id="Coils"/>
    </source>
</evidence>
<dbReference type="InterPro" id="IPR049119">
    <property type="entry name" value="FlgK_D2-like"/>
</dbReference>
<keyword evidence="9" id="KW-0732">Signal</keyword>
<organism evidence="13 16">
    <name type="scientific">Winslowiella iniecta</name>
    <dbReference type="NCBI Taxonomy" id="1560201"/>
    <lineage>
        <taxon>Bacteria</taxon>
        <taxon>Pseudomonadati</taxon>
        <taxon>Pseudomonadota</taxon>
        <taxon>Gammaproteobacteria</taxon>
        <taxon>Enterobacterales</taxon>
        <taxon>Erwiniaceae</taxon>
        <taxon>Winslowiella</taxon>
    </lineage>
</organism>
<reference evidence="15 16" key="1">
    <citation type="journal article" date="2015" name="Int. J. Syst. Evol. Microbiol.">
        <title>Erwinia iniecta sp. nov., isolated from Russian wheat aphids (Diuraphis noxia).</title>
        <authorList>
            <person name="Campillo T."/>
            <person name="Luna E."/>
            <person name="Portier P."/>
            <person name="Fischer-Le Saux M."/>
            <person name="Lapitan N."/>
            <person name="Tisserat N.A."/>
            <person name="Leach J.E."/>
        </authorList>
    </citation>
    <scope>NUCLEOTIDE SEQUENCE [LARGE SCALE GENOMIC DNA]</scope>
    <source>
        <strain evidence="13 16">B120</strain>
        <strain evidence="14 15">B149</strain>
    </source>
</reference>
<feature type="domain" description="Flagellar hook-associated protein 1 D2-like" evidence="11">
    <location>
        <begin position="335"/>
        <end position="419"/>
    </location>
</feature>
<dbReference type="InterPro" id="IPR002371">
    <property type="entry name" value="FlgK"/>
</dbReference>
<keyword evidence="16" id="KW-1185">Reference proteome</keyword>
<dbReference type="PANTHER" id="PTHR30033:SF1">
    <property type="entry name" value="FLAGELLAR HOOK-ASSOCIATED PROTEIN 1"/>
    <property type="match status" value="1"/>
</dbReference>
<dbReference type="PRINTS" id="PR01005">
    <property type="entry name" value="FLGHOOKAP1"/>
</dbReference>
<gene>
    <name evidence="7 13" type="primary">flgK</name>
    <name evidence="13" type="ORF">NG42_03315</name>
    <name evidence="14" type="ORF">NG43_02400</name>
</gene>
<name>A0A0L7T8U8_9GAMM</name>
<evidence type="ECO:0000259" key="10">
    <source>
        <dbReference type="Pfam" id="PF00460"/>
    </source>
</evidence>
<keyword evidence="5 7" id="KW-0964">Secreted</keyword>